<dbReference type="Proteomes" id="UP001549146">
    <property type="component" value="Unassembled WGS sequence"/>
</dbReference>
<feature type="transmembrane region" description="Helical" evidence="5">
    <location>
        <begin position="35"/>
        <end position="55"/>
    </location>
</feature>
<evidence type="ECO:0000256" key="1">
    <source>
        <dbReference type="ARBA" id="ARBA00004141"/>
    </source>
</evidence>
<dbReference type="EMBL" id="JBEPMO010000001">
    <property type="protein sequence ID" value="MET3730600.1"/>
    <property type="molecule type" value="Genomic_DNA"/>
</dbReference>
<dbReference type="InterPro" id="IPR019109">
    <property type="entry name" value="MamF_MmsF"/>
</dbReference>
<sequence>MDERTIGLMSYIGPIGLVVAILMDKIKSDFTRFHIRQNIGISLTAIVIYTLSMFIGNISGLLGFMILLTGILPLLMWIIGIMGAVNGEKKLSPILGEKFQEWFKTV</sequence>
<feature type="transmembrane region" description="Helical" evidence="5">
    <location>
        <begin position="61"/>
        <end position="85"/>
    </location>
</feature>
<keyword evidence="7" id="KW-1185">Reference proteome</keyword>
<evidence type="ECO:0000313" key="7">
    <source>
        <dbReference type="Proteomes" id="UP001549146"/>
    </source>
</evidence>
<keyword evidence="3 5" id="KW-1133">Transmembrane helix</keyword>
<keyword evidence="4 5" id="KW-0472">Membrane</keyword>
<name>A0ABV2LPV0_9FLAO</name>
<feature type="transmembrane region" description="Helical" evidence="5">
    <location>
        <begin position="6"/>
        <end position="23"/>
    </location>
</feature>
<comment type="caution">
    <text evidence="6">The sequence shown here is derived from an EMBL/GenBank/DDBJ whole genome shotgun (WGS) entry which is preliminary data.</text>
</comment>
<reference evidence="6 7" key="1">
    <citation type="submission" date="2024-06" db="EMBL/GenBank/DDBJ databases">
        <title>Genomic Encyclopedia of Type Strains, Phase IV (KMG-IV): sequencing the most valuable type-strain genomes for metagenomic binning, comparative biology and taxonomic classification.</title>
        <authorList>
            <person name="Goeker M."/>
        </authorList>
    </citation>
    <scope>NUCLEOTIDE SEQUENCE [LARGE SCALE GENOMIC DNA]</scope>
    <source>
        <strain evidence="6 7">DSM 29388</strain>
    </source>
</reference>
<comment type="subcellular location">
    <subcellularLocation>
        <location evidence="1">Membrane</location>
        <topology evidence="1">Multi-pass membrane protein</topology>
    </subcellularLocation>
</comment>
<evidence type="ECO:0000256" key="3">
    <source>
        <dbReference type="ARBA" id="ARBA00022989"/>
    </source>
</evidence>
<evidence type="ECO:0000313" key="6">
    <source>
        <dbReference type="EMBL" id="MET3730600.1"/>
    </source>
</evidence>
<protein>
    <submittedName>
        <fullName evidence="6">Membrane protein</fullName>
    </submittedName>
</protein>
<accession>A0ABV2LPV0</accession>
<proteinExistence type="predicted"/>
<dbReference type="Pfam" id="PF09685">
    <property type="entry name" value="MamF_MmsF"/>
    <property type="match status" value="1"/>
</dbReference>
<organism evidence="6 7">
    <name type="scientific">Moheibacter stercoris</name>
    <dbReference type="NCBI Taxonomy" id="1628251"/>
    <lineage>
        <taxon>Bacteria</taxon>
        <taxon>Pseudomonadati</taxon>
        <taxon>Bacteroidota</taxon>
        <taxon>Flavobacteriia</taxon>
        <taxon>Flavobacteriales</taxon>
        <taxon>Weeksellaceae</taxon>
        <taxon>Moheibacter</taxon>
    </lineage>
</organism>
<gene>
    <name evidence="6" type="ORF">ABID46_000152</name>
</gene>
<evidence type="ECO:0000256" key="4">
    <source>
        <dbReference type="ARBA" id="ARBA00023136"/>
    </source>
</evidence>
<keyword evidence="2 5" id="KW-0812">Transmembrane</keyword>
<evidence type="ECO:0000256" key="2">
    <source>
        <dbReference type="ARBA" id="ARBA00022692"/>
    </source>
</evidence>
<evidence type="ECO:0000256" key="5">
    <source>
        <dbReference type="SAM" id="Phobius"/>
    </source>
</evidence>
<dbReference type="RefSeq" id="WP_354505732.1">
    <property type="nucleotide sequence ID" value="NZ_JBEPMO010000001.1"/>
</dbReference>